<dbReference type="NCBIfam" id="TIGR00567">
    <property type="entry name" value="3mg"/>
    <property type="match status" value="1"/>
</dbReference>
<keyword evidence="7" id="KW-1185">Reference proteome</keyword>
<dbReference type="HAMAP" id="MF_00527">
    <property type="entry name" value="3MGH"/>
    <property type="match status" value="1"/>
</dbReference>
<dbReference type="AlphaFoldDB" id="A0A937UQ86"/>
<sequence length="209" mass="21626">MTGGGDHGPSAPSVADEFFDRPVLAVARDLLGATVRHGPVAVRITEVEAYAGLDDPASHAARGPTPRAAVMFGPPGRAYVYFIYGTHWCLNLVCEPAGSAAAVLIRAGAVIDGLETARARAPRLADRDLARGPGRLARALGIDGTLTGCPVTGDGPLVVEPAADGPAGPVLVGPRVGVRAAHDRPWRFWLADNPTVSAWRGPGRRPAVP</sequence>
<dbReference type="Proteomes" id="UP000604475">
    <property type="component" value="Unassembled WGS sequence"/>
</dbReference>
<evidence type="ECO:0000256" key="1">
    <source>
        <dbReference type="ARBA" id="ARBA00009232"/>
    </source>
</evidence>
<dbReference type="GO" id="GO:0006284">
    <property type="term" value="P:base-excision repair"/>
    <property type="evidence" value="ECO:0007669"/>
    <property type="project" value="InterPro"/>
</dbReference>
<dbReference type="GO" id="GO:0003905">
    <property type="term" value="F:alkylbase DNA N-glycosylase activity"/>
    <property type="evidence" value="ECO:0007669"/>
    <property type="project" value="InterPro"/>
</dbReference>
<evidence type="ECO:0000256" key="5">
    <source>
        <dbReference type="HAMAP-Rule" id="MF_00527"/>
    </source>
</evidence>
<dbReference type="InterPro" id="IPR036995">
    <property type="entry name" value="MPG_sf"/>
</dbReference>
<dbReference type="Gene3D" id="3.10.300.10">
    <property type="entry name" value="Methylpurine-DNA glycosylase (MPG)"/>
    <property type="match status" value="1"/>
</dbReference>
<dbReference type="CDD" id="cd00540">
    <property type="entry name" value="AAG"/>
    <property type="match status" value="1"/>
</dbReference>
<evidence type="ECO:0000256" key="3">
    <source>
        <dbReference type="ARBA" id="ARBA00022801"/>
    </source>
</evidence>
<evidence type="ECO:0000256" key="4">
    <source>
        <dbReference type="ARBA" id="ARBA00023204"/>
    </source>
</evidence>
<evidence type="ECO:0000313" key="6">
    <source>
        <dbReference type="EMBL" id="MBL7626401.1"/>
    </source>
</evidence>
<comment type="similarity">
    <text evidence="1 5">Belongs to the DNA glycosylase MPG family.</text>
</comment>
<dbReference type="NCBIfam" id="NF002003">
    <property type="entry name" value="PRK00802.1-3"/>
    <property type="match status" value="1"/>
</dbReference>
<protein>
    <recommendedName>
        <fullName evidence="5">Putative 3-methyladenine DNA glycosylase</fullName>
        <ecNumber evidence="5">3.2.2.-</ecNumber>
    </recommendedName>
</protein>
<gene>
    <name evidence="6" type="ORF">I7412_04280</name>
</gene>
<dbReference type="FunFam" id="3.10.300.10:FF:000001">
    <property type="entry name" value="Putative 3-methyladenine DNA glycosylase"/>
    <property type="match status" value="1"/>
</dbReference>
<evidence type="ECO:0000256" key="2">
    <source>
        <dbReference type="ARBA" id="ARBA00022763"/>
    </source>
</evidence>
<accession>A0A937UQ86</accession>
<keyword evidence="2 5" id="KW-0227">DNA damage</keyword>
<keyword evidence="6" id="KW-0326">Glycosidase</keyword>
<dbReference type="GO" id="GO:0003677">
    <property type="term" value="F:DNA binding"/>
    <property type="evidence" value="ECO:0007669"/>
    <property type="project" value="InterPro"/>
</dbReference>
<evidence type="ECO:0000313" key="7">
    <source>
        <dbReference type="Proteomes" id="UP000604475"/>
    </source>
</evidence>
<dbReference type="RefSeq" id="WP_203004984.1">
    <property type="nucleotide sequence ID" value="NZ_JADWYU010000224.1"/>
</dbReference>
<proteinExistence type="inferred from homology"/>
<dbReference type="PANTHER" id="PTHR10429:SF0">
    <property type="entry name" value="DNA-3-METHYLADENINE GLYCOSYLASE"/>
    <property type="match status" value="1"/>
</dbReference>
<organism evidence="6 7">
    <name type="scientific">Frankia nepalensis</name>
    <dbReference type="NCBI Taxonomy" id="1836974"/>
    <lineage>
        <taxon>Bacteria</taxon>
        <taxon>Bacillati</taxon>
        <taxon>Actinomycetota</taxon>
        <taxon>Actinomycetes</taxon>
        <taxon>Frankiales</taxon>
        <taxon>Frankiaceae</taxon>
        <taxon>Frankia</taxon>
    </lineage>
</organism>
<reference evidence="6" key="1">
    <citation type="submission" date="2020-12" db="EMBL/GenBank/DDBJ databases">
        <title>Genomic characterization of non-nitrogen-fixing Frankia strains.</title>
        <authorList>
            <person name="Carlos-Shanley C."/>
            <person name="Guerra T."/>
            <person name="Hahn D."/>
        </authorList>
    </citation>
    <scope>NUCLEOTIDE SEQUENCE</scope>
    <source>
        <strain evidence="6">CN6</strain>
    </source>
</reference>
<dbReference type="InterPro" id="IPR003180">
    <property type="entry name" value="MPG"/>
</dbReference>
<keyword evidence="3 5" id="KW-0378">Hydrolase</keyword>
<dbReference type="InterPro" id="IPR011034">
    <property type="entry name" value="Formyl_transferase-like_C_sf"/>
</dbReference>
<dbReference type="EC" id="3.2.2.-" evidence="5"/>
<comment type="caution">
    <text evidence="6">The sequence shown here is derived from an EMBL/GenBank/DDBJ whole genome shotgun (WGS) entry which is preliminary data.</text>
</comment>
<name>A0A937UQ86_9ACTN</name>
<dbReference type="EMBL" id="JAEACQ010000131">
    <property type="protein sequence ID" value="MBL7626401.1"/>
    <property type="molecule type" value="Genomic_DNA"/>
</dbReference>
<dbReference type="Pfam" id="PF02245">
    <property type="entry name" value="Pur_DNA_glyco"/>
    <property type="match status" value="1"/>
</dbReference>
<dbReference type="PANTHER" id="PTHR10429">
    <property type="entry name" value="DNA-3-METHYLADENINE GLYCOSYLASE"/>
    <property type="match status" value="1"/>
</dbReference>
<dbReference type="SUPFAM" id="SSF50486">
    <property type="entry name" value="FMT C-terminal domain-like"/>
    <property type="match status" value="1"/>
</dbReference>
<keyword evidence="4 5" id="KW-0234">DNA repair</keyword>